<evidence type="ECO:0000313" key="4">
    <source>
        <dbReference type="EMBL" id="PLX19056.1"/>
    </source>
</evidence>
<evidence type="ECO:0000259" key="3">
    <source>
        <dbReference type="SMART" id="SM00563"/>
    </source>
</evidence>
<comment type="caution">
    <text evidence="4">The sequence shown here is derived from an EMBL/GenBank/DDBJ whole genome shotgun (WGS) entry which is preliminary data.</text>
</comment>
<dbReference type="EMBL" id="PKTG01000042">
    <property type="protein sequence ID" value="PLX19056.1"/>
    <property type="molecule type" value="Genomic_DNA"/>
</dbReference>
<dbReference type="GO" id="GO:0003841">
    <property type="term" value="F:1-acylglycerol-3-phosphate O-acyltransferase activity"/>
    <property type="evidence" value="ECO:0007669"/>
    <property type="project" value="TreeGrafter"/>
</dbReference>
<dbReference type="GO" id="GO:0006654">
    <property type="term" value="P:phosphatidic acid biosynthetic process"/>
    <property type="evidence" value="ECO:0007669"/>
    <property type="project" value="TreeGrafter"/>
</dbReference>
<gene>
    <name evidence="4" type="ORF">C0601_02905</name>
</gene>
<dbReference type="PANTHER" id="PTHR10434:SF40">
    <property type="entry name" value="1-ACYL-SN-GLYCEROL-3-PHOSPHATE ACYLTRANSFERASE"/>
    <property type="match status" value="1"/>
</dbReference>
<dbReference type="InterPro" id="IPR002123">
    <property type="entry name" value="Plipid/glycerol_acylTrfase"/>
</dbReference>
<dbReference type="CDD" id="cd07989">
    <property type="entry name" value="LPLAT_AGPAT-like"/>
    <property type="match status" value="1"/>
</dbReference>
<keyword evidence="2 4" id="KW-0012">Acyltransferase</keyword>
<keyword evidence="1 4" id="KW-0808">Transferase</keyword>
<organism evidence="4 5">
    <name type="scientific">Muiribacterium halophilum</name>
    <dbReference type="NCBI Taxonomy" id="2053465"/>
    <lineage>
        <taxon>Bacteria</taxon>
        <taxon>Candidatus Muiribacteriota</taxon>
        <taxon>Candidatus Muiribacteriia</taxon>
        <taxon>Candidatus Muiribacteriales</taxon>
        <taxon>Candidatus Muiribacteriaceae</taxon>
        <taxon>Candidatus Muiribacterium</taxon>
    </lineage>
</organism>
<reference evidence="4 5" key="1">
    <citation type="submission" date="2017-11" db="EMBL/GenBank/DDBJ databases">
        <title>Genome-resolved metagenomics identifies genetic mobility, metabolic interactions, and unexpected diversity in perchlorate-reducing communities.</title>
        <authorList>
            <person name="Barnum T.P."/>
            <person name="Figueroa I.A."/>
            <person name="Carlstrom C.I."/>
            <person name="Lucas L.N."/>
            <person name="Engelbrektson A.L."/>
            <person name="Coates J.D."/>
        </authorList>
    </citation>
    <scope>NUCLEOTIDE SEQUENCE [LARGE SCALE GENOMIC DNA]</scope>
    <source>
        <strain evidence="4">BM706</strain>
    </source>
</reference>
<dbReference type="Pfam" id="PF01553">
    <property type="entry name" value="Acyltransferase"/>
    <property type="match status" value="1"/>
</dbReference>
<dbReference type="PANTHER" id="PTHR10434">
    <property type="entry name" value="1-ACYL-SN-GLYCEROL-3-PHOSPHATE ACYLTRANSFERASE"/>
    <property type="match status" value="1"/>
</dbReference>
<evidence type="ECO:0000256" key="2">
    <source>
        <dbReference type="ARBA" id="ARBA00023315"/>
    </source>
</evidence>
<proteinExistence type="predicted"/>
<accession>A0A2N5ZK78</accession>
<evidence type="ECO:0000313" key="5">
    <source>
        <dbReference type="Proteomes" id="UP000234857"/>
    </source>
</evidence>
<feature type="domain" description="Phospholipid/glycerol acyltransferase" evidence="3">
    <location>
        <begin position="38"/>
        <end position="151"/>
    </location>
</feature>
<sequence>MNLFDVWLAKKSLWFMFKAFFITFDVIGIENLPKEDTFIIASNHQSNIDPMIIFYNIPTPVCFMAKKELFSIPVFSWILGQLGNFSVRRNAFDKTSIQTAVQRIENGQVIALFPEGTRSKDGKIKKFKSCVSYIMKHSGFKQVVPVYIKGSRDLLKKGDFLPNPVNITLKIGKPLIFTEKDWDDNNKKTSAENITAKVEEKVRKMADE</sequence>
<protein>
    <submittedName>
        <fullName evidence="4">1-acyl-sn-glycerol-3-phosphate acyltransferase</fullName>
    </submittedName>
</protein>
<dbReference type="AlphaFoldDB" id="A0A2N5ZK78"/>
<name>A0A2N5ZK78_MUIH1</name>
<evidence type="ECO:0000256" key="1">
    <source>
        <dbReference type="ARBA" id="ARBA00022679"/>
    </source>
</evidence>
<dbReference type="Proteomes" id="UP000234857">
    <property type="component" value="Unassembled WGS sequence"/>
</dbReference>
<dbReference type="SUPFAM" id="SSF69593">
    <property type="entry name" value="Glycerol-3-phosphate (1)-acyltransferase"/>
    <property type="match status" value="1"/>
</dbReference>
<dbReference type="SMART" id="SM00563">
    <property type="entry name" value="PlsC"/>
    <property type="match status" value="1"/>
</dbReference>